<dbReference type="EMBL" id="CYYY01000001">
    <property type="protein sequence ID" value="CUN40491.1"/>
    <property type="molecule type" value="Genomic_DNA"/>
</dbReference>
<organism evidence="1 2">
    <name type="scientific">Dorea longicatena</name>
    <dbReference type="NCBI Taxonomy" id="88431"/>
    <lineage>
        <taxon>Bacteria</taxon>
        <taxon>Bacillati</taxon>
        <taxon>Bacillota</taxon>
        <taxon>Clostridia</taxon>
        <taxon>Lachnospirales</taxon>
        <taxon>Lachnospiraceae</taxon>
        <taxon>Dorea</taxon>
    </lineage>
</organism>
<dbReference type="Proteomes" id="UP000095439">
    <property type="component" value="Unassembled WGS sequence"/>
</dbReference>
<evidence type="ECO:0000313" key="1">
    <source>
        <dbReference type="EMBL" id="CUN40491.1"/>
    </source>
</evidence>
<evidence type="ECO:0000313" key="2">
    <source>
        <dbReference type="Proteomes" id="UP000095439"/>
    </source>
</evidence>
<dbReference type="AlphaFoldDB" id="A0A173WLX9"/>
<protein>
    <submittedName>
        <fullName evidence="1">Uncharacterized protein</fullName>
    </submittedName>
</protein>
<gene>
    <name evidence="1" type="ORF">ERS852423_00347</name>
</gene>
<accession>A0A173WLX9</accession>
<name>A0A173WLX9_9FIRM</name>
<sequence length="70" mass="8280">MTDREKKELIEAEETILQLFFDAYERAMKYTKGNINLSLRMAAMLVSAMVHDQTESKSFQFLWQMGRDNK</sequence>
<dbReference type="RefSeq" id="WP_044930855.1">
    <property type="nucleotide sequence ID" value="NZ_CABIWY010000001.1"/>
</dbReference>
<reference evidence="1 2" key="1">
    <citation type="submission" date="2015-09" db="EMBL/GenBank/DDBJ databases">
        <authorList>
            <consortium name="Pathogen Informatics"/>
        </authorList>
    </citation>
    <scope>NUCLEOTIDE SEQUENCE [LARGE SCALE GENOMIC DNA]</scope>
    <source>
        <strain evidence="1 2">2789STDY5608866</strain>
    </source>
</reference>
<proteinExistence type="predicted"/>